<dbReference type="GO" id="GO:0030496">
    <property type="term" value="C:midbody"/>
    <property type="evidence" value="ECO:0007669"/>
    <property type="project" value="UniProtKB-SubCell"/>
</dbReference>
<evidence type="ECO:0000256" key="2">
    <source>
        <dbReference type="ARBA" id="ARBA00004496"/>
    </source>
</evidence>
<evidence type="ECO:0000256" key="5">
    <source>
        <dbReference type="ARBA" id="ARBA00022490"/>
    </source>
</evidence>
<dbReference type="GO" id="GO:0006457">
    <property type="term" value="P:protein folding"/>
    <property type="evidence" value="ECO:0007669"/>
    <property type="project" value="TreeGrafter"/>
</dbReference>
<evidence type="ECO:0000256" key="11">
    <source>
        <dbReference type="ARBA" id="ARBA00046142"/>
    </source>
</evidence>
<reference evidence="14" key="1">
    <citation type="submission" date="2020-11" db="EMBL/GenBank/DDBJ databases">
        <authorList>
            <person name="Tran Van P."/>
        </authorList>
    </citation>
    <scope>NUCLEOTIDE SEQUENCE</scope>
</reference>
<dbReference type="FunFam" id="2.60.40.790:FF:000001">
    <property type="entry name" value="Nuclear migration protein nudC"/>
    <property type="match status" value="1"/>
</dbReference>
<evidence type="ECO:0000256" key="6">
    <source>
        <dbReference type="ARBA" id="ARBA00022618"/>
    </source>
</evidence>
<keyword evidence="5" id="KW-0963">Cytoplasm</keyword>
<dbReference type="SUPFAM" id="SSF49764">
    <property type="entry name" value="HSP20-like chaperones"/>
    <property type="match status" value="1"/>
</dbReference>
<dbReference type="Pfam" id="PF16273">
    <property type="entry name" value="NuDC"/>
    <property type="match status" value="1"/>
</dbReference>
<gene>
    <name evidence="14" type="ORF">DSTB1V02_LOCUS3182</name>
</gene>
<dbReference type="GO" id="GO:0051082">
    <property type="term" value="F:unfolded protein binding"/>
    <property type="evidence" value="ECO:0007669"/>
    <property type="project" value="TreeGrafter"/>
</dbReference>
<evidence type="ECO:0000256" key="8">
    <source>
        <dbReference type="ARBA" id="ARBA00022776"/>
    </source>
</evidence>
<dbReference type="PANTHER" id="PTHR12356:SF3">
    <property type="entry name" value="NUCLEAR MIGRATION PROTEIN NUDC"/>
    <property type="match status" value="1"/>
</dbReference>
<evidence type="ECO:0000256" key="4">
    <source>
        <dbReference type="ARBA" id="ARBA00017641"/>
    </source>
</evidence>
<dbReference type="GO" id="GO:0005737">
    <property type="term" value="C:cytoplasm"/>
    <property type="evidence" value="ECO:0007669"/>
    <property type="project" value="UniProtKB-SubCell"/>
</dbReference>
<accession>A0A7R8X9Y3</accession>
<feature type="domain" description="CS" evidence="13">
    <location>
        <begin position="97"/>
        <end position="186"/>
    </location>
</feature>
<dbReference type="OrthoDB" id="416217at2759"/>
<comment type="similarity">
    <text evidence="3">Belongs to the nudC family.</text>
</comment>
<protein>
    <recommendedName>
        <fullName evidence="4">Nuclear migration protein nudC</fullName>
    </recommendedName>
    <alternativeName>
        <fullName evidence="10">Nuclear distribution protein C homolog</fullName>
    </alternativeName>
</protein>
<evidence type="ECO:0000256" key="1">
    <source>
        <dbReference type="ARBA" id="ARBA00004214"/>
    </source>
</evidence>
<dbReference type="InterPro" id="IPR032572">
    <property type="entry name" value="NuDC"/>
</dbReference>
<feature type="compositionally biased region" description="Basic and acidic residues" evidence="12">
    <location>
        <begin position="8"/>
        <end position="29"/>
    </location>
</feature>
<dbReference type="InterPro" id="IPR007052">
    <property type="entry name" value="CS_dom"/>
</dbReference>
<dbReference type="EMBL" id="LR899910">
    <property type="protein sequence ID" value="CAD7243254.1"/>
    <property type="molecule type" value="Genomic_DNA"/>
</dbReference>
<evidence type="ECO:0000256" key="12">
    <source>
        <dbReference type="SAM" id="MobiDB-lite"/>
    </source>
</evidence>
<keyword evidence="6" id="KW-0132">Cell division</keyword>
<dbReference type="EMBL" id="CAJPEV010000393">
    <property type="protein sequence ID" value="CAG0884826.1"/>
    <property type="molecule type" value="Genomic_DNA"/>
</dbReference>
<evidence type="ECO:0000256" key="10">
    <source>
        <dbReference type="ARBA" id="ARBA00030427"/>
    </source>
</evidence>
<dbReference type="AlphaFoldDB" id="A0A7R8X9Y3"/>
<evidence type="ECO:0000256" key="7">
    <source>
        <dbReference type="ARBA" id="ARBA00022701"/>
    </source>
</evidence>
<sequence length="271" mass="31163">MLLIMTLTKEEAEQKRKEQLAKRKAKEEAEIQEITDAEAEQLQMEIDQEKIQGNGEIKGAELAGAGDSKKDGVKGEDEDEEDEKDKGKLKPNAGNGCDLPHCRWTQTLSELEIRVPLKTAVRSRDLVVEIGKKHLKLGLKGHPPVIDGELHKEIKVEECTWVLEDTRNLLLTLEKVNKMEWWSQLVKTDPEINTRKINPEPSKLSDLDGETRSMVEKMMYDQRQKELGLPTSDEEKKQDILKNVFRPQLKKECHNEKMEKSIILLLEKKKH</sequence>
<keyword evidence="15" id="KW-1185">Reference proteome</keyword>
<name>A0A7R8X9Y3_9CRUS</name>
<dbReference type="PROSITE" id="PS51203">
    <property type="entry name" value="CS"/>
    <property type="match status" value="1"/>
</dbReference>
<dbReference type="GO" id="GO:0051301">
    <property type="term" value="P:cell division"/>
    <property type="evidence" value="ECO:0007669"/>
    <property type="project" value="UniProtKB-KW"/>
</dbReference>
<evidence type="ECO:0000313" key="15">
    <source>
        <dbReference type="Proteomes" id="UP000677054"/>
    </source>
</evidence>
<dbReference type="Proteomes" id="UP000677054">
    <property type="component" value="Unassembled WGS sequence"/>
</dbReference>
<dbReference type="Gene3D" id="2.60.40.790">
    <property type="match status" value="1"/>
</dbReference>
<keyword evidence="8" id="KW-0498">Mitosis</keyword>
<comment type="subcellular location">
    <subcellularLocation>
        <location evidence="2">Cytoplasm</location>
    </subcellularLocation>
    <subcellularLocation>
        <location evidence="1">Midbody</location>
    </subcellularLocation>
</comment>
<keyword evidence="9" id="KW-0131">Cell cycle</keyword>
<organism evidence="14">
    <name type="scientific">Darwinula stevensoni</name>
    <dbReference type="NCBI Taxonomy" id="69355"/>
    <lineage>
        <taxon>Eukaryota</taxon>
        <taxon>Metazoa</taxon>
        <taxon>Ecdysozoa</taxon>
        <taxon>Arthropoda</taxon>
        <taxon>Crustacea</taxon>
        <taxon>Oligostraca</taxon>
        <taxon>Ostracoda</taxon>
        <taxon>Podocopa</taxon>
        <taxon>Podocopida</taxon>
        <taxon>Darwinulocopina</taxon>
        <taxon>Darwinuloidea</taxon>
        <taxon>Darwinulidae</taxon>
        <taxon>Darwinula</taxon>
    </lineage>
</organism>
<comment type="function">
    <text evidence="11">Plays a role in neurogenesis and neuronal migration. Necessary for correct formation of mitotic spindles and chromosome separation during mitosis. Necessary for cytokinesis and cell proliferation.</text>
</comment>
<dbReference type="PANTHER" id="PTHR12356">
    <property type="entry name" value="NUCLEAR MOVEMENT PROTEIN NUDC"/>
    <property type="match status" value="1"/>
</dbReference>
<dbReference type="Pfam" id="PF04969">
    <property type="entry name" value="CS"/>
    <property type="match status" value="1"/>
</dbReference>
<feature type="region of interest" description="Disordered" evidence="12">
    <location>
        <begin position="43"/>
        <end position="94"/>
    </location>
</feature>
<evidence type="ECO:0000256" key="9">
    <source>
        <dbReference type="ARBA" id="ARBA00023306"/>
    </source>
</evidence>
<dbReference type="InterPro" id="IPR037898">
    <property type="entry name" value="NudC_fam"/>
</dbReference>
<feature type="region of interest" description="Disordered" evidence="12">
    <location>
        <begin position="1"/>
        <end position="29"/>
    </location>
</feature>
<evidence type="ECO:0000259" key="13">
    <source>
        <dbReference type="PROSITE" id="PS51203"/>
    </source>
</evidence>
<evidence type="ECO:0000256" key="3">
    <source>
        <dbReference type="ARBA" id="ARBA00010513"/>
    </source>
</evidence>
<dbReference type="GO" id="GO:0005874">
    <property type="term" value="C:microtubule"/>
    <property type="evidence" value="ECO:0007669"/>
    <property type="project" value="UniProtKB-KW"/>
</dbReference>
<evidence type="ECO:0000313" key="14">
    <source>
        <dbReference type="EMBL" id="CAD7243254.1"/>
    </source>
</evidence>
<proteinExistence type="inferred from homology"/>
<keyword evidence="7" id="KW-0493">Microtubule</keyword>
<dbReference type="InterPro" id="IPR008978">
    <property type="entry name" value="HSP20-like_chaperone"/>
</dbReference>